<dbReference type="PANTHER" id="PTHR12830:SF9">
    <property type="entry name" value="ANAPHASE-PROMOTING COMPLEX SUBUNIT 5"/>
    <property type="match status" value="1"/>
</dbReference>
<keyword evidence="9" id="KW-1185">Reference proteome</keyword>
<dbReference type="RefSeq" id="XP_025601190.1">
    <property type="nucleotide sequence ID" value="XM_025739028.1"/>
</dbReference>
<accession>A0A316ZHB6</accession>
<evidence type="ECO:0000256" key="1">
    <source>
        <dbReference type="ARBA" id="ARBA00007450"/>
    </source>
</evidence>
<keyword evidence="3" id="KW-0132">Cell division</keyword>
<protein>
    <recommendedName>
        <fullName evidence="2">Anaphase-promoting complex subunit 5</fullName>
    </recommendedName>
</protein>
<dbReference type="Proteomes" id="UP000245946">
    <property type="component" value="Unassembled WGS sequence"/>
</dbReference>
<organism evidence="8 9">
    <name type="scientific">Tilletiopsis washingtonensis</name>
    <dbReference type="NCBI Taxonomy" id="58919"/>
    <lineage>
        <taxon>Eukaryota</taxon>
        <taxon>Fungi</taxon>
        <taxon>Dikarya</taxon>
        <taxon>Basidiomycota</taxon>
        <taxon>Ustilaginomycotina</taxon>
        <taxon>Exobasidiomycetes</taxon>
        <taxon>Entylomatales</taxon>
        <taxon>Entylomatales incertae sedis</taxon>
        <taxon>Tilletiopsis</taxon>
    </lineage>
</organism>
<evidence type="ECO:0000313" key="9">
    <source>
        <dbReference type="Proteomes" id="UP000245946"/>
    </source>
</evidence>
<reference evidence="8 9" key="1">
    <citation type="journal article" date="2018" name="Mol. Biol. Evol.">
        <title>Broad Genomic Sampling Reveals a Smut Pathogenic Ancestry of the Fungal Clade Ustilaginomycotina.</title>
        <authorList>
            <person name="Kijpornyongpan T."/>
            <person name="Mondo S.J."/>
            <person name="Barry K."/>
            <person name="Sandor L."/>
            <person name="Lee J."/>
            <person name="Lipzen A."/>
            <person name="Pangilinan J."/>
            <person name="LaButti K."/>
            <person name="Hainaut M."/>
            <person name="Henrissat B."/>
            <person name="Grigoriev I.V."/>
            <person name="Spatafora J.W."/>
            <person name="Aime M.C."/>
        </authorList>
    </citation>
    <scope>NUCLEOTIDE SEQUENCE [LARGE SCALE GENOMIC DNA]</scope>
    <source>
        <strain evidence="8 9">MCA 4186</strain>
    </source>
</reference>
<dbReference type="Pfam" id="PF12862">
    <property type="entry name" value="ANAPC5"/>
    <property type="match status" value="1"/>
</dbReference>
<keyword evidence="5" id="KW-0833">Ubl conjugation pathway</keyword>
<dbReference type="OrthoDB" id="2504561at2759"/>
<evidence type="ECO:0000256" key="5">
    <source>
        <dbReference type="ARBA" id="ARBA00022786"/>
    </source>
</evidence>
<dbReference type="GeneID" id="37266574"/>
<dbReference type="PANTHER" id="PTHR12830">
    <property type="entry name" value="ANAPHASE-PROMOTING COMPLEX SUBUNIT 5"/>
    <property type="match status" value="1"/>
</dbReference>
<dbReference type="InterPro" id="IPR037679">
    <property type="entry name" value="Apc5"/>
</dbReference>
<gene>
    <name evidence="8" type="ORF">FA09DRAFT_118762</name>
</gene>
<keyword evidence="6" id="KW-0131">Cell cycle</keyword>
<dbReference type="STRING" id="58919.A0A316ZHB6"/>
<name>A0A316ZHB6_9BASI</name>
<proteinExistence type="inferred from homology"/>
<keyword evidence="4" id="KW-0498">Mitosis</keyword>
<evidence type="ECO:0000259" key="7">
    <source>
        <dbReference type="Pfam" id="PF12862"/>
    </source>
</evidence>
<dbReference type="GO" id="GO:0070979">
    <property type="term" value="P:protein K11-linked ubiquitination"/>
    <property type="evidence" value="ECO:0007669"/>
    <property type="project" value="TreeGrafter"/>
</dbReference>
<dbReference type="GO" id="GO:0051301">
    <property type="term" value="P:cell division"/>
    <property type="evidence" value="ECO:0007669"/>
    <property type="project" value="UniProtKB-KW"/>
</dbReference>
<feature type="domain" description="Anaphase-promoting complex subunit 5" evidence="7">
    <location>
        <begin position="201"/>
        <end position="287"/>
    </location>
</feature>
<dbReference type="InterPro" id="IPR026000">
    <property type="entry name" value="Apc5_dom"/>
</dbReference>
<sequence>MSGVAGPSRTLSAADVLHAQLGVWYMQAPYAESDDAACAEVGVCLWLARLVAGVEPPPRSYAEYLHLLHAALDGNCAFTNDGRRGREAHVHSVSDWLAAQVKRMESKPNGVVLLLQDLQGIFPLEPNNPPTQDVRRRIGRRSMLGIFLRRVRLAVMRLDEAGMARLCAEMVDYIDGTGQEREDKAPQRAQRAVNKRHAAWLKYEKAHRAGDYTGALRQMSYFFDMFPLGAPSPIKVLHHHALLHLAYFHFETGGLAESRSALKDAIHMARLLSDTDAILACDSLVRRLDLEARDEAVVGLTTSEVSRPAIRPPYELDDLWEADHDSNEGAPLYSVLARLVEGIWLSNARPQPSRQISLGPSLPRTSVARSSYRTTSREARIWHELGHARVAAPLRESCWAASVQRARAHEAEVRLECASGEAWQLAEAGNFDAALAVLLDADLCDSLSAQRYARWQAEVLRVVWLQARRRGDAATMHELRLRRPEIEKEVDGVVAETLPLANYARPADVGEGDRKQDRPAAKLSLLDSLRLARELATAQQGAAALDALLSFLAQAERQDRIALHRQGLVLLAELQAEHLDMAAKACATMEEVLPAALADHNAEHRGDAAFTYGRALLARGQEEPRITPLAAVWFDRAAEGAHSAPGPPWQLR</sequence>
<comment type="similarity">
    <text evidence="1">Belongs to the APC5 family.</text>
</comment>
<dbReference type="GO" id="GO:0045842">
    <property type="term" value="P:positive regulation of mitotic metaphase/anaphase transition"/>
    <property type="evidence" value="ECO:0007669"/>
    <property type="project" value="TreeGrafter"/>
</dbReference>
<evidence type="ECO:0000256" key="4">
    <source>
        <dbReference type="ARBA" id="ARBA00022776"/>
    </source>
</evidence>
<dbReference type="EMBL" id="KZ819284">
    <property type="protein sequence ID" value="PWO00912.1"/>
    <property type="molecule type" value="Genomic_DNA"/>
</dbReference>
<evidence type="ECO:0000313" key="8">
    <source>
        <dbReference type="EMBL" id="PWO00912.1"/>
    </source>
</evidence>
<evidence type="ECO:0000256" key="6">
    <source>
        <dbReference type="ARBA" id="ARBA00023306"/>
    </source>
</evidence>
<dbReference type="GO" id="GO:0005680">
    <property type="term" value="C:anaphase-promoting complex"/>
    <property type="evidence" value="ECO:0007669"/>
    <property type="project" value="InterPro"/>
</dbReference>
<evidence type="ECO:0000256" key="3">
    <source>
        <dbReference type="ARBA" id="ARBA00022618"/>
    </source>
</evidence>
<dbReference type="AlphaFoldDB" id="A0A316ZHB6"/>
<evidence type="ECO:0000256" key="2">
    <source>
        <dbReference type="ARBA" id="ARBA00016066"/>
    </source>
</evidence>
<dbReference type="GO" id="GO:0031145">
    <property type="term" value="P:anaphase-promoting complex-dependent catabolic process"/>
    <property type="evidence" value="ECO:0007669"/>
    <property type="project" value="TreeGrafter"/>
</dbReference>